<keyword evidence="1" id="KW-1133">Transmembrane helix</keyword>
<sequence length="262" mass="26367">MTSGWGTRTVRAAVFAAVCVLLAALGHVLMSGRHVPAWALACGTLLTGAAAWCLAGRERGLPTVVGLVVAAQTALHEGFSLAQPRAAGPGMAGGAGGMSAGDTGAGDMGAMDVGATHMGGTHMGAMDMGSAHMGSIHMGAMDMGSAHVGSMHMDSMDLMDIAHMGAGHTGAGSSSLGMLAAHLLAALLGGLWLAYGERAAFRLLRAVAGWLAAPLRLLLALPAPTHRPRTGRPRRRSARAPRLLLLSHAITTRGPPAGTAVA</sequence>
<keyword evidence="1" id="KW-0472">Membrane</keyword>
<comment type="caution">
    <text evidence="2">The sequence shown here is derived from an EMBL/GenBank/DDBJ whole genome shotgun (WGS) entry which is preliminary data.</text>
</comment>
<evidence type="ECO:0000256" key="1">
    <source>
        <dbReference type="SAM" id="Phobius"/>
    </source>
</evidence>
<keyword evidence="1" id="KW-0812">Transmembrane</keyword>
<evidence type="ECO:0008006" key="4">
    <source>
        <dbReference type="Google" id="ProtNLM"/>
    </source>
</evidence>
<evidence type="ECO:0000313" key="3">
    <source>
        <dbReference type="Proteomes" id="UP001257948"/>
    </source>
</evidence>
<organism evidence="2 3">
    <name type="scientific">Streptomyces justiciae</name>
    <dbReference type="NCBI Taxonomy" id="2780140"/>
    <lineage>
        <taxon>Bacteria</taxon>
        <taxon>Bacillati</taxon>
        <taxon>Actinomycetota</taxon>
        <taxon>Actinomycetes</taxon>
        <taxon>Kitasatosporales</taxon>
        <taxon>Streptomycetaceae</taxon>
        <taxon>Streptomyces</taxon>
    </lineage>
</organism>
<dbReference type="EMBL" id="JAVTLL010000008">
    <property type="protein sequence ID" value="MDT7841825.1"/>
    <property type="molecule type" value="Genomic_DNA"/>
</dbReference>
<reference evidence="3" key="1">
    <citation type="submission" date="2023-07" db="EMBL/GenBank/DDBJ databases">
        <title>Draft genome sequence of the endophytic actinobacterium Streptomyces justiciae WPN32, a potential antibiotic producer.</title>
        <authorList>
            <person name="Yasawong M."/>
            <person name="Pana W."/>
            <person name="Ganta P."/>
            <person name="Santapan N."/>
            <person name="Songngamsuk T."/>
            <person name="Phatcharaharikarn M."/>
            <person name="Kerdtoob S."/>
            <person name="Nantapong N."/>
        </authorList>
    </citation>
    <scope>NUCLEOTIDE SEQUENCE [LARGE SCALE GENOMIC DNA]</scope>
    <source>
        <strain evidence="3">WPN32</strain>
    </source>
</reference>
<feature type="transmembrane region" description="Helical" evidence="1">
    <location>
        <begin position="176"/>
        <end position="195"/>
    </location>
</feature>
<name>A0ABU3LRI7_9ACTN</name>
<feature type="transmembrane region" description="Helical" evidence="1">
    <location>
        <begin position="36"/>
        <end position="55"/>
    </location>
</feature>
<feature type="transmembrane region" description="Helical" evidence="1">
    <location>
        <begin position="12"/>
        <end position="30"/>
    </location>
</feature>
<dbReference type="RefSeq" id="WP_314200956.1">
    <property type="nucleotide sequence ID" value="NZ_JAVTLL010000008.1"/>
</dbReference>
<accession>A0ABU3LRI7</accession>
<keyword evidence="3" id="KW-1185">Reference proteome</keyword>
<evidence type="ECO:0000313" key="2">
    <source>
        <dbReference type="EMBL" id="MDT7841825.1"/>
    </source>
</evidence>
<protein>
    <recommendedName>
        <fullName evidence="4">PE-PGRS family protein</fullName>
    </recommendedName>
</protein>
<dbReference type="Proteomes" id="UP001257948">
    <property type="component" value="Unassembled WGS sequence"/>
</dbReference>
<proteinExistence type="predicted"/>
<gene>
    <name evidence="2" type="ORF">RQC66_13880</name>
</gene>